<dbReference type="Gene3D" id="3.90.79.10">
    <property type="entry name" value="Nucleoside Triphosphate Pyrophosphohydrolase"/>
    <property type="match status" value="1"/>
</dbReference>
<evidence type="ECO:0008006" key="4">
    <source>
        <dbReference type="Google" id="ProtNLM"/>
    </source>
</evidence>
<gene>
    <name evidence="2" type="ORF">GCM10025868_17960</name>
</gene>
<evidence type="ECO:0000256" key="1">
    <source>
        <dbReference type="SAM" id="MobiDB-lite"/>
    </source>
</evidence>
<accession>A0ABQ6JEB6</accession>
<dbReference type="EMBL" id="BSUZ01000001">
    <property type="protein sequence ID" value="GMA86546.1"/>
    <property type="molecule type" value="Genomic_DNA"/>
</dbReference>
<feature type="compositionally biased region" description="Low complexity" evidence="1">
    <location>
        <begin position="145"/>
        <end position="161"/>
    </location>
</feature>
<protein>
    <recommendedName>
        <fullName evidence="4">Nudix hydrolase domain-containing protein</fullName>
    </recommendedName>
</protein>
<feature type="compositionally biased region" description="Basic residues" evidence="1">
    <location>
        <begin position="134"/>
        <end position="144"/>
    </location>
</feature>
<evidence type="ECO:0000313" key="3">
    <source>
        <dbReference type="Proteomes" id="UP001157017"/>
    </source>
</evidence>
<organism evidence="2 3">
    <name type="scientific">Angustibacter aerolatus</name>
    <dbReference type="NCBI Taxonomy" id="1162965"/>
    <lineage>
        <taxon>Bacteria</taxon>
        <taxon>Bacillati</taxon>
        <taxon>Actinomycetota</taxon>
        <taxon>Actinomycetes</taxon>
        <taxon>Kineosporiales</taxon>
        <taxon>Kineosporiaceae</taxon>
    </lineage>
</organism>
<proteinExistence type="predicted"/>
<reference evidence="3" key="1">
    <citation type="journal article" date="2019" name="Int. J. Syst. Evol. Microbiol.">
        <title>The Global Catalogue of Microorganisms (GCM) 10K type strain sequencing project: providing services to taxonomists for standard genome sequencing and annotation.</title>
        <authorList>
            <consortium name="The Broad Institute Genomics Platform"/>
            <consortium name="The Broad Institute Genome Sequencing Center for Infectious Disease"/>
            <person name="Wu L."/>
            <person name="Ma J."/>
        </authorList>
    </citation>
    <scope>NUCLEOTIDE SEQUENCE [LARGE SCALE GENOMIC DNA]</scope>
    <source>
        <strain evidence="3">NBRC 108730</strain>
    </source>
</reference>
<dbReference type="Proteomes" id="UP001157017">
    <property type="component" value="Unassembled WGS sequence"/>
</dbReference>
<name>A0ABQ6JEB6_9ACTN</name>
<feature type="region of interest" description="Disordered" evidence="1">
    <location>
        <begin position="133"/>
        <end position="171"/>
    </location>
</feature>
<keyword evidence="3" id="KW-1185">Reference proteome</keyword>
<sequence>MALLRDGDHGPEAFLLRRKASMAFAARMHVFPGGGVDPRDDDADVPWAGPPLDDWAQRLGVGPGTAAGLVCAAVREPVRGVGRAARRAGRRCRGRRHVRAGVGGRPAGAARPRARAVAGCSCAAGWCCAPTCSRRGRTGARRSSSRGATTPGSSSPSLPAGQVARDVGGEADEVAWLPASDALAGHERGE</sequence>
<comment type="caution">
    <text evidence="2">The sequence shown here is derived from an EMBL/GenBank/DDBJ whole genome shotgun (WGS) entry which is preliminary data.</text>
</comment>
<evidence type="ECO:0000313" key="2">
    <source>
        <dbReference type="EMBL" id="GMA86546.1"/>
    </source>
</evidence>